<reference evidence="2" key="1">
    <citation type="journal article" date="2019" name="Plant Biotechnol. J.">
        <title>Genome sequencing of the Australian wild diploid species Gossypium australe highlights disease resistance and delayed gland morphogenesis.</title>
        <authorList>
            <person name="Cai Y."/>
            <person name="Cai X."/>
            <person name="Wang Q."/>
            <person name="Wang P."/>
            <person name="Zhang Y."/>
            <person name="Cai C."/>
            <person name="Xu Y."/>
            <person name="Wang K."/>
            <person name="Zhou Z."/>
            <person name="Wang C."/>
            <person name="Geng S."/>
            <person name="Li B."/>
            <person name="Dong Q."/>
            <person name="Hou Y."/>
            <person name="Wang H."/>
            <person name="Ai P."/>
            <person name="Liu Z."/>
            <person name="Yi F."/>
            <person name="Sun M."/>
            <person name="An G."/>
            <person name="Cheng J."/>
            <person name="Zhang Y."/>
            <person name="Shi Q."/>
            <person name="Xie Y."/>
            <person name="Shi X."/>
            <person name="Chang Y."/>
            <person name="Huang F."/>
            <person name="Chen Y."/>
            <person name="Hong S."/>
            <person name="Mi L."/>
            <person name="Sun Q."/>
            <person name="Zhang L."/>
            <person name="Zhou B."/>
            <person name="Peng R."/>
            <person name="Zhang X."/>
            <person name="Liu F."/>
        </authorList>
    </citation>
    <scope>NUCLEOTIDE SEQUENCE [LARGE SCALE GENOMIC DNA]</scope>
    <source>
        <strain evidence="2">cv. PA1801</strain>
    </source>
</reference>
<evidence type="ECO:0000313" key="2">
    <source>
        <dbReference type="Proteomes" id="UP000325315"/>
    </source>
</evidence>
<comment type="caution">
    <text evidence="1">The sequence shown here is derived from an EMBL/GenBank/DDBJ whole genome shotgun (WGS) entry which is preliminary data.</text>
</comment>
<sequence length="74" mass="8787">MEMRASDDGFCIMLTYVTEKKRLDLDYTECCYLLFLIETQGSPLDFGVNFMRLWVLNLTLVQHFIRRQTDSQNV</sequence>
<accession>A0A5B6VNX3</accession>
<gene>
    <name evidence="1" type="ORF">EPI10_016504</name>
</gene>
<dbReference type="EMBL" id="SMMG02000006">
    <property type="protein sequence ID" value="KAA3470826.1"/>
    <property type="molecule type" value="Genomic_DNA"/>
</dbReference>
<keyword evidence="2" id="KW-1185">Reference proteome</keyword>
<name>A0A5B6VNX3_9ROSI</name>
<proteinExistence type="predicted"/>
<organism evidence="1 2">
    <name type="scientific">Gossypium australe</name>
    <dbReference type="NCBI Taxonomy" id="47621"/>
    <lineage>
        <taxon>Eukaryota</taxon>
        <taxon>Viridiplantae</taxon>
        <taxon>Streptophyta</taxon>
        <taxon>Embryophyta</taxon>
        <taxon>Tracheophyta</taxon>
        <taxon>Spermatophyta</taxon>
        <taxon>Magnoliopsida</taxon>
        <taxon>eudicotyledons</taxon>
        <taxon>Gunneridae</taxon>
        <taxon>Pentapetalae</taxon>
        <taxon>rosids</taxon>
        <taxon>malvids</taxon>
        <taxon>Malvales</taxon>
        <taxon>Malvaceae</taxon>
        <taxon>Malvoideae</taxon>
        <taxon>Gossypium</taxon>
    </lineage>
</organism>
<dbReference type="Proteomes" id="UP000325315">
    <property type="component" value="Unassembled WGS sequence"/>
</dbReference>
<protein>
    <submittedName>
        <fullName evidence="1">Uncharacterized protein</fullName>
    </submittedName>
</protein>
<evidence type="ECO:0000313" key="1">
    <source>
        <dbReference type="EMBL" id="KAA3470826.1"/>
    </source>
</evidence>
<dbReference type="AlphaFoldDB" id="A0A5B6VNX3"/>